<evidence type="ECO:0000313" key="3">
    <source>
        <dbReference type="Proteomes" id="UP000636960"/>
    </source>
</evidence>
<keyword evidence="3" id="KW-1185">Reference proteome</keyword>
<protein>
    <submittedName>
        <fullName evidence="2">Uncharacterized protein</fullName>
    </submittedName>
</protein>
<sequence>MRADCSCGQTTTLCADQGPALTPLRAQHGLSRPQCVLCGADYEGRSWQQQRDDLAVFTDDATGNQLLVCRMRPRVPRRRRPTPGPPRPGRPRRFRNLMPASQLRIIPIPGSQAVERPRRLCRPPTL</sequence>
<evidence type="ECO:0000313" key="2">
    <source>
        <dbReference type="EMBL" id="GIF02411.1"/>
    </source>
</evidence>
<name>A0A919N1V0_9ACTN</name>
<dbReference type="EMBL" id="BOMV01000136">
    <property type="protein sequence ID" value="GIF02411.1"/>
    <property type="molecule type" value="Genomic_DNA"/>
</dbReference>
<dbReference type="AlphaFoldDB" id="A0A919N1V0"/>
<dbReference type="Proteomes" id="UP000636960">
    <property type="component" value="Unassembled WGS sequence"/>
</dbReference>
<feature type="region of interest" description="Disordered" evidence="1">
    <location>
        <begin position="73"/>
        <end position="94"/>
    </location>
</feature>
<gene>
    <name evidence="2" type="ORF">Ari01nite_98750</name>
</gene>
<proteinExistence type="predicted"/>
<reference evidence="2" key="1">
    <citation type="submission" date="2021-01" db="EMBL/GenBank/DDBJ databases">
        <title>Whole genome shotgun sequence of Actinoplanes rishiriensis NBRC 108556.</title>
        <authorList>
            <person name="Komaki H."/>
            <person name="Tamura T."/>
        </authorList>
    </citation>
    <scope>NUCLEOTIDE SEQUENCE</scope>
    <source>
        <strain evidence="2">NBRC 108556</strain>
    </source>
</reference>
<accession>A0A919N1V0</accession>
<comment type="caution">
    <text evidence="2">The sequence shown here is derived from an EMBL/GenBank/DDBJ whole genome shotgun (WGS) entry which is preliminary data.</text>
</comment>
<organism evidence="2 3">
    <name type="scientific">Paractinoplanes rishiriensis</name>
    <dbReference type="NCBI Taxonomy" id="1050105"/>
    <lineage>
        <taxon>Bacteria</taxon>
        <taxon>Bacillati</taxon>
        <taxon>Actinomycetota</taxon>
        <taxon>Actinomycetes</taxon>
        <taxon>Micromonosporales</taxon>
        <taxon>Micromonosporaceae</taxon>
        <taxon>Paractinoplanes</taxon>
    </lineage>
</organism>
<evidence type="ECO:0000256" key="1">
    <source>
        <dbReference type="SAM" id="MobiDB-lite"/>
    </source>
</evidence>